<gene>
    <name evidence="1" type="ORF">OVS_04280</name>
</gene>
<dbReference type="RefSeq" id="WP_024071612.1">
    <property type="nucleotide sequence ID" value="NC_023062.1"/>
</dbReference>
<reference evidence="1 2" key="1">
    <citation type="journal article" date="2014" name="Genome Announc.">
        <title>Complete Genome Sequence of Mycoplasma ovis Strain Michigan, a Hemoplasma of Sheep with Two Distinct 16S rRNA Genes.</title>
        <authorList>
            <person name="Deshuillers P.L."/>
            <person name="Santos A.P."/>
            <person name="do Nascimento N.C."/>
            <person name="Hampel J.A."/>
            <person name="Bergin I.L."/>
            <person name="Dyson M.C."/>
            <person name="Messick J.B."/>
        </authorList>
    </citation>
    <scope>NUCLEOTIDE SEQUENCE [LARGE SCALE GENOMIC DNA]</scope>
    <source>
        <strain evidence="1 2">Michigan</strain>
    </source>
</reference>
<dbReference type="EMBL" id="CP006935">
    <property type="protein sequence ID" value="AHC40583.1"/>
    <property type="molecule type" value="Genomic_DNA"/>
</dbReference>
<evidence type="ECO:0000313" key="2">
    <source>
        <dbReference type="Proteomes" id="UP000018745"/>
    </source>
</evidence>
<organism evidence="1 2">
    <name type="scientific">Mycoplasma ovis str. Michigan</name>
    <dbReference type="NCBI Taxonomy" id="1415773"/>
    <lineage>
        <taxon>Bacteria</taxon>
        <taxon>Bacillati</taxon>
        <taxon>Mycoplasmatota</taxon>
        <taxon>Mollicutes</taxon>
        <taxon>Mycoplasmataceae</taxon>
        <taxon>Mycoplasma</taxon>
    </lineage>
</organism>
<evidence type="ECO:0000313" key="1">
    <source>
        <dbReference type="EMBL" id="AHC40583.1"/>
    </source>
</evidence>
<dbReference type="Proteomes" id="UP000018745">
    <property type="component" value="Chromosome"/>
</dbReference>
<accession>A0ABN4BSP8</accession>
<name>A0ABN4BSP8_9MOLU</name>
<keyword evidence="2" id="KW-1185">Reference proteome</keyword>
<protein>
    <submittedName>
        <fullName evidence="1">Uncharacterized protein</fullName>
    </submittedName>
</protein>
<sequence>MSTLISLPEFQIASSRTLSSSVISSVSPRLICAFIITQFPTISFTPGVIVAGVATSWAFNAGASEIASSLVTGAERESEVTTDTSEDGLSDWTAWITGLPLEEPYCCLSSQWIPAQPSPIPATKASALVLMGIAN</sequence>
<proteinExistence type="predicted"/>